<dbReference type="AlphaFoldDB" id="A0A0S7BA53"/>
<accession>A0A0S7BA53</accession>
<dbReference type="STRING" id="360412.LARV_02229"/>
<proteinExistence type="predicted"/>
<evidence type="ECO:0000313" key="1">
    <source>
        <dbReference type="EMBL" id="GAP14460.1"/>
    </source>
</evidence>
<protein>
    <submittedName>
        <fullName evidence="1">Uncharacterized conserved protein</fullName>
    </submittedName>
</protein>
<reference evidence="1" key="1">
    <citation type="submission" date="2015-07" db="EMBL/GenBank/DDBJ databases">
        <title>Draft Genome Sequences of Anaerolinea thermolimosa IMO-1, Bellilinea caldifistulae GOMI-1, Leptolinea tardivitalis YMTK-2, Levilinea saccharolytica KIBI-1,Longilinea arvoryzae KOME-1, Previously Described as Members of the Anaerolineaceae (Chloroflexi).</title>
        <authorList>
            <person name="Sekiguchi Y."/>
            <person name="Ohashi A."/>
            <person name="Matsuura N."/>
            <person name="Tourlousse M.D."/>
        </authorList>
    </citation>
    <scope>NUCLEOTIDE SEQUENCE [LARGE SCALE GENOMIC DNA]</scope>
    <source>
        <strain evidence="1">KOME-1</strain>
    </source>
</reference>
<dbReference type="OrthoDB" id="165483at2"/>
<organism evidence="1">
    <name type="scientific">Longilinea arvoryzae</name>
    <dbReference type="NCBI Taxonomy" id="360412"/>
    <lineage>
        <taxon>Bacteria</taxon>
        <taxon>Bacillati</taxon>
        <taxon>Chloroflexota</taxon>
        <taxon>Anaerolineae</taxon>
        <taxon>Anaerolineales</taxon>
        <taxon>Anaerolineaceae</taxon>
        <taxon>Longilinea</taxon>
    </lineage>
</organism>
<dbReference type="Pfam" id="PF03745">
    <property type="entry name" value="DUF309"/>
    <property type="match status" value="1"/>
</dbReference>
<gene>
    <name evidence="1" type="ORF">LARV_02229</name>
</gene>
<dbReference type="PANTHER" id="PTHR34796">
    <property type="entry name" value="EXPRESSED PROTEIN"/>
    <property type="match status" value="1"/>
</dbReference>
<dbReference type="EMBL" id="DF967972">
    <property type="protein sequence ID" value="GAP14460.1"/>
    <property type="molecule type" value="Genomic_DNA"/>
</dbReference>
<evidence type="ECO:0000313" key="2">
    <source>
        <dbReference type="Proteomes" id="UP000055060"/>
    </source>
</evidence>
<dbReference type="InterPro" id="IPR023203">
    <property type="entry name" value="TTHA0068_sf"/>
</dbReference>
<name>A0A0S7BA53_9CHLR</name>
<dbReference type="Proteomes" id="UP000055060">
    <property type="component" value="Unassembled WGS sequence"/>
</dbReference>
<dbReference type="RefSeq" id="WP_075073719.1">
    <property type="nucleotide sequence ID" value="NZ_DF967972.1"/>
</dbReference>
<dbReference type="SUPFAM" id="SSF140663">
    <property type="entry name" value="TTHA0068-like"/>
    <property type="match status" value="1"/>
</dbReference>
<dbReference type="Gene3D" id="1.10.3450.10">
    <property type="entry name" value="TTHA0068-like"/>
    <property type="match status" value="1"/>
</dbReference>
<keyword evidence="2" id="KW-1185">Reference proteome</keyword>
<dbReference type="InterPro" id="IPR005500">
    <property type="entry name" value="DUF309"/>
</dbReference>
<sequence>MESADSPIPCTPPLPETVLRGLASFNAGRYFEAHEYLETAWRAESRPIRELYQGILQVGVGYYHLQRGNLAGARKVFQRARLSLAKFGATACGIDIAGLLVDVDRVEDAMQDPDHLARRLEAGLLRPIRFVSG</sequence>
<dbReference type="PANTHER" id="PTHR34796:SF1">
    <property type="entry name" value="EXPRESSED PROTEIN"/>
    <property type="match status" value="1"/>
</dbReference>